<keyword evidence="1" id="KW-1133">Transmembrane helix</keyword>
<feature type="transmembrane region" description="Helical" evidence="1">
    <location>
        <begin position="137"/>
        <end position="154"/>
    </location>
</feature>
<proteinExistence type="predicted"/>
<name>A0A1F7G9A5_9BACT</name>
<comment type="caution">
    <text evidence="2">The sequence shown here is derived from an EMBL/GenBank/DDBJ whole genome shotgun (WGS) entry which is preliminary data.</text>
</comment>
<feature type="transmembrane region" description="Helical" evidence="1">
    <location>
        <begin position="284"/>
        <end position="304"/>
    </location>
</feature>
<feature type="transmembrane region" description="Helical" evidence="1">
    <location>
        <begin position="206"/>
        <end position="226"/>
    </location>
</feature>
<evidence type="ECO:0000313" key="2">
    <source>
        <dbReference type="EMBL" id="OGK15487.1"/>
    </source>
</evidence>
<dbReference type="AlphaFoldDB" id="A0A1F7G9A5"/>
<feature type="transmembrane region" description="Helical" evidence="1">
    <location>
        <begin position="339"/>
        <end position="360"/>
    </location>
</feature>
<feature type="transmembrane region" description="Helical" evidence="1">
    <location>
        <begin position="166"/>
        <end position="194"/>
    </location>
</feature>
<dbReference type="Proteomes" id="UP000177208">
    <property type="component" value="Unassembled WGS sequence"/>
</dbReference>
<sequence>MLKRIIRFLKIRKIAFVEAVIYLLSLLFFLINATYVSYPDGFSNLMGATFVKQGFVPFRDFFNHHMPFAWYLGALIMIFTQKSFVAFRLLWSILAFLSLGILGIWIRKNSVKLYKGYLLFFLIYPLLAVYFWLHLYLADSLAALLFSLIFWLLLAQSDSKNINIRLSIVTSILTFCLVLTSLTYIYAGLVLYLWQLYHLKTDLRKMLRYCLIAALPYLGYFIYLLLTKSLADFYFANVIYNTDFYIDIPNYTKGRFFNPLKFGFTLIYNFWGKYLSKLTTIKDLNLYLPIGLTAILGSFVLLIILLKKRFVQGAIFFLLLSFSAPRGNMQEFKETDYQIGVFLLLGVISAVYFLIATNGSKLESVLQADIKRIVRLILGVYLFFSFVFLLKNTYDKWYLRYTQKMPSIMDKSFTADFLDEILEEGDNYWVGPYEPHESFFVKKGRIPGRYYIMLPQYGQSDYIKNNFISDFAKNPPKVIIFKTDTGIFGTPTYEFGSFLLDWMRSGYTLLEEFEGLKILKSPSSFKIDKHLYILNSEKDEILMKLKNHGYIN</sequence>
<feature type="transmembrane region" description="Helical" evidence="1">
    <location>
        <begin position="310"/>
        <end position="327"/>
    </location>
</feature>
<keyword evidence="1" id="KW-0472">Membrane</keyword>
<reference evidence="2 3" key="1">
    <citation type="journal article" date="2016" name="Nat. Commun.">
        <title>Thousands of microbial genomes shed light on interconnected biogeochemical processes in an aquifer system.</title>
        <authorList>
            <person name="Anantharaman K."/>
            <person name="Brown C.T."/>
            <person name="Hug L.A."/>
            <person name="Sharon I."/>
            <person name="Castelle C.J."/>
            <person name="Probst A.J."/>
            <person name="Thomas B.C."/>
            <person name="Singh A."/>
            <person name="Wilkins M.J."/>
            <person name="Karaoz U."/>
            <person name="Brodie E.L."/>
            <person name="Williams K.H."/>
            <person name="Hubbard S.S."/>
            <person name="Banfield J.F."/>
        </authorList>
    </citation>
    <scope>NUCLEOTIDE SEQUENCE [LARGE SCALE GENOMIC DNA]</scope>
</reference>
<evidence type="ECO:0000313" key="3">
    <source>
        <dbReference type="Proteomes" id="UP000177208"/>
    </source>
</evidence>
<accession>A0A1F7G9A5</accession>
<feature type="transmembrane region" description="Helical" evidence="1">
    <location>
        <begin position="20"/>
        <end position="38"/>
    </location>
</feature>
<organism evidence="2 3">
    <name type="scientific">Candidatus Roizmanbacteria bacterium RIFCSPHIGHO2_01_FULL_39_12c</name>
    <dbReference type="NCBI Taxonomy" id="1802031"/>
    <lineage>
        <taxon>Bacteria</taxon>
        <taxon>Candidatus Roizmaniibacteriota</taxon>
    </lineage>
</organism>
<evidence type="ECO:0000256" key="1">
    <source>
        <dbReference type="SAM" id="Phobius"/>
    </source>
</evidence>
<evidence type="ECO:0008006" key="4">
    <source>
        <dbReference type="Google" id="ProtNLM"/>
    </source>
</evidence>
<protein>
    <recommendedName>
        <fullName evidence="4">Glycosyltransferase RgtA/B/C/D-like domain-containing protein</fullName>
    </recommendedName>
</protein>
<gene>
    <name evidence="2" type="ORF">A2774_04300</name>
</gene>
<feature type="transmembrane region" description="Helical" evidence="1">
    <location>
        <begin position="113"/>
        <end position="131"/>
    </location>
</feature>
<dbReference type="EMBL" id="MFZG01000036">
    <property type="protein sequence ID" value="OGK15487.1"/>
    <property type="molecule type" value="Genomic_DNA"/>
</dbReference>
<keyword evidence="1" id="KW-0812">Transmembrane</keyword>
<feature type="transmembrane region" description="Helical" evidence="1">
    <location>
        <begin position="85"/>
        <end position="106"/>
    </location>
</feature>
<feature type="transmembrane region" description="Helical" evidence="1">
    <location>
        <begin position="372"/>
        <end position="390"/>
    </location>
</feature>